<reference evidence="4 5" key="1">
    <citation type="submission" date="2017-08" db="EMBL/GenBank/DDBJ databases">
        <title>Infants hospitalized years apart are colonized by the same room-sourced microbial strains.</title>
        <authorList>
            <person name="Brooks B."/>
            <person name="Olm M.R."/>
            <person name="Firek B.A."/>
            <person name="Baker R."/>
            <person name="Thomas B.C."/>
            <person name="Morowitz M.J."/>
            <person name="Banfield J.F."/>
        </authorList>
    </citation>
    <scope>NUCLEOTIDE SEQUENCE [LARGE SCALE GENOMIC DNA]</scope>
    <source>
        <strain evidence="4">S2_003_000_R2_14</strain>
    </source>
</reference>
<protein>
    <submittedName>
        <fullName evidence="4">Two-component system response regulator</fullName>
    </submittedName>
</protein>
<dbReference type="SMART" id="SM00471">
    <property type="entry name" value="HDc"/>
    <property type="match status" value="1"/>
</dbReference>
<feature type="domain" description="HD-GYP" evidence="3">
    <location>
        <begin position="150"/>
        <end position="345"/>
    </location>
</feature>
<dbReference type="Gene3D" id="1.10.3210.10">
    <property type="entry name" value="Hypothetical protein af1432"/>
    <property type="match status" value="1"/>
</dbReference>
<dbReference type="NCBIfam" id="TIGR00277">
    <property type="entry name" value="HDIG"/>
    <property type="match status" value="1"/>
</dbReference>
<dbReference type="PROSITE" id="PS50110">
    <property type="entry name" value="RESPONSE_REGULATORY"/>
    <property type="match status" value="1"/>
</dbReference>
<organism evidence="4 5">
    <name type="scientific">Archangium gephyra</name>
    <dbReference type="NCBI Taxonomy" id="48"/>
    <lineage>
        <taxon>Bacteria</taxon>
        <taxon>Pseudomonadati</taxon>
        <taxon>Myxococcota</taxon>
        <taxon>Myxococcia</taxon>
        <taxon>Myxococcales</taxon>
        <taxon>Cystobacterineae</taxon>
        <taxon>Archangiaceae</taxon>
        <taxon>Archangium</taxon>
    </lineage>
</organism>
<dbReference type="SUPFAM" id="SSF52172">
    <property type="entry name" value="CheY-like"/>
    <property type="match status" value="1"/>
</dbReference>
<sequence length="359" mass="40600">MGERFLIVDDDPTITEALAKIVTVLGYEAVVFSDPREAAVVREFDLVITDFMMPHMSGIELLRALRQHQPDAVRLLITAANDFKVAMQAVNEGEVFRLVAKPWSLADLRSAITQAVEYYRLVQENKRLNREIAERNAALTKLNATLEQQVTERTNGLLEGMIRALDYRDTETQWHSWRVARFTRRIAEQMGISGDELLHIEQGALLHDIGKIGVRDAILLKPGPLTPDEWAEMKKHPELGFRMLKNIEYLQPAAQIVYQHQEKWNGLGYPRGLKGEEITIGARLFCIADTMDAICSDRPYRKGSTLEVAITEIGRLAGTQFDPGAVAVFQSIPPSEWVRIRQEIEALEQEDRLKSGEPA</sequence>
<dbReference type="Gene3D" id="3.40.50.2300">
    <property type="match status" value="1"/>
</dbReference>
<dbReference type="PANTHER" id="PTHR45228:SF1">
    <property type="entry name" value="CYCLIC DI-GMP PHOSPHODIESTERASE TM_0186"/>
    <property type="match status" value="1"/>
</dbReference>
<dbReference type="InterPro" id="IPR037522">
    <property type="entry name" value="HD_GYP_dom"/>
</dbReference>
<evidence type="ECO:0000259" key="2">
    <source>
        <dbReference type="PROSITE" id="PS50110"/>
    </source>
</evidence>
<dbReference type="InterPro" id="IPR011006">
    <property type="entry name" value="CheY-like_superfamily"/>
</dbReference>
<proteinExistence type="predicted"/>
<name>A0A2W5W3C4_9BACT</name>
<dbReference type="InterPro" id="IPR001789">
    <property type="entry name" value="Sig_transdc_resp-reg_receiver"/>
</dbReference>
<dbReference type="Proteomes" id="UP000249061">
    <property type="component" value="Unassembled WGS sequence"/>
</dbReference>
<dbReference type="GO" id="GO:0000160">
    <property type="term" value="P:phosphorelay signal transduction system"/>
    <property type="evidence" value="ECO:0007669"/>
    <property type="project" value="InterPro"/>
</dbReference>
<dbReference type="CDD" id="cd00077">
    <property type="entry name" value="HDc"/>
    <property type="match status" value="1"/>
</dbReference>
<dbReference type="SUPFAM" id="SSF109604">
    <property type="entry name" value="HD-domain/PDEase-like"/>
    <property type="match status" value="1"/>
</dbReference>
<accession>A0A2W5W3C4</accession>
<evidence type="ECO:0000259" key="3">
    <source>
        <dbReference type="PROSITE" id="PS51832"/>
    </source>
</evidence>
<dbReference type="InterPro" id="IPR052020">
    <property type="entry name" value="Cyclic_di-GMP/3'3'-cGAMP_PDE"/>
</dbReference>
<dbReference type="Pfam" id="PF00072">
    <property type="entry name" value="Response_reg"/>
    <property type="match status" value="1"/>
</dbReference>
<gene>
    <name evidence="4" type="ORF">DI536_04950</name>
</gene>
<keyword evidence="1" id="KW-0597">Phosphoprotein</keyword>
<dbReference type="InterPro" id="IPR003607">
    <property type="entry name" value="HD/PDEase_dom"/>
</dbReference>
<dbReference type="InterPro" id="IPR006675">
    <property type="entry name" value="HDIG_dom"/>
</dbReference>
<feature type="domain" description="Response regulatory" evidence="2">
    <location>
        <begin position="4"/>
        <end position="116"/>
    </location>
</feature>
<comment type="caution">
    <text evidence="4">The sequence shown here is derived from an EMBL/GenBank/DDBJ whole genome shotgun (WGS) entry which is preliminary data.</text>
</comment>
<dbReference type="PROSITE" id="PS51832">
    <property type="entry name" value="HD_GYP"/>
    <property type="match status" value="1"/>
</dbReference>
<dbReference type="PANTHER" id="PTHR45228">
    <property type="entry name" value="CYCLIC DI-GMP PHOSPHODIESTERASE TM_0186-RELATED"/>
    <property type="match status" value="1"/>
</dbReference>
<dbReference type="Pfam" id="PF13487">
    <property type="entry name" value="HD_5"/>
    <property type="match status" value="1"/>
</dbReference>
<dbReference type="SMART" id="SM00448">
    <property type="entry name" value="REC"/>
    <property type="match status" value="1"/>
</dbReference>
<evidence type="ECO:0000256" key="1">
    <source>
        <dbReference type="PROSITE-ProRule" id="PRU00169"/>
    </source>
</evidence>
<dbReference type="EMBL" id="QFQP01000002">
    <property type="protein sequence ID" value="PZR17661.1"/>
    <property type="molecule type" value="Genomic_DNA"/>
</dbReference>
<dbReference type="AlphaFoldDB" id="A0A2W5W3C4"/>
<evidence type="ECO:0000313" key="4">
    <source>
        <dbReference type="EMBL" id="PZR17661.1"/>
    </source>
</evidence>
<evidence type="ECO:0000313" key="5">
    <source>
        <dbReference type="Proteomes" id="UP000249061"/>
    </source>
</evidence>
<feature type="modified residue" description="4-aspartylphosphate" evidence="1">
    <location>
        <position position="50"/>
    </location>
</feature>